<dbReference type="KEGG" id="sfol:H3H32_09155"/>
<accession>A0A7G5H1P4</accession>
<proteinExistence type="predicted"/>
<dbReference type="AlphaFoldDB" id="A0A7G5H1P4"/>
<protein>
    <submittedName>
        <fullName evidence="2">Uncharacterized protein</fullName>
    </submittedName>
</protein>
<sequence>MKAAPVLLSLLTISFLFNSCKKDEAQPMQIANVLTGGDFETSPYSTWRTDVLKNNTTRPTSYTVDYSTEASSSPTHSIKVSCNLAPNDSTYQLFQQDLFTSTTPIPTGAKLTLKVKIKTVNIQGNGISIAIGGNLGVNDNYAPAFYTSTEGKTSITGTNDFKEYTITFDSFPAKTYSYYALIFFLPKTTGTAYYDDVSLSVN</sequence>
<organism evidence="2 3">
    <name type="scientific">Spirosoma foliorum</name>
    <dbReference type="NCBI Taxonomy" id="2710596"/>
    <lineage>
        <taxon>Bacteria</taxon>
        <taxon>Pseudomonadati</taxon>
        <taxon>Bacteroidota</taxon>
        <taxon>Cytophagia</taxon>
        <taxon>Cytophagales</taxon>
        <taxon>Cytophagaceae</taxon>
        <taxon>Spirosoma</taxon>
    </lineage>
</organism>
<evidence type="ECO:0000313" key="3">
    <source>
        <dbReference type="Proteomes" id="UP000515369"/>
    </source>
</evidence>
<dbReference type="EMBL" id="CP059732">
    <property type="protein sequence ID" value="QMW05036.1"/>
    <property type="molecule type" value="Genomic_DNA"/>
</dbReference>
<feature type="signal peptide" evidence="1">
    <location>
        <begin position="1"/>
        <end position="18"/>
    </location>
</feature>
<keyword evidence="3" id="KW-1185">Reference proteome</keyword>
<name>A0A7G5H1P4_9BACT</name>
<evidence type="ECO:0000256" key="1">
    <source>
        <dbReference type="SAM" id="SignalP"/>
    </source>
</evidence>
<dbReference type="Gene3D" id="2.60.120.260">
    <property type="entry name" value="Galactose-binding domain-like"/>
    <property type="match status" value="1"/>
</dbReference>
<feature type="chain" id="PRO_5028882224" evidence="1">
    <location>
        <begin position="19"/>
        <end position="202"/>
    </location>
</feature>
<reference evidence="2 3" key="1">
    <citation type="submission" date="2020-07" db="EMBL/GenBank/DDBJ databases">
        <title>Spirosoma foliorum sp. nov., isolated from the leaves on the Nejang mountain Korea, Republic of.</title>
        <authorList>
            <person name="Ho H."/>
            <person name="Lee Y.-J."/>
            <person name="Nurcahyanto D.-A."/>
            <person name="Kim S.-G."/>
        </authorList>
    </citation>
    <scope>NUCLEOTIDE SEQUENCE [LARGE SCALE GENOMIC DNA]</scope>
    <source>
        <strain evidence="2 3">PL0136</strain>
    </source>
</reference>
<gene>
    <name evidence="2" type="ORF">H3H32_09155</name>
</gene>
<evidence type="ECO:0000313" key="2">
    <source>
        <dbReference type="EMBL" id="QMW05036.1"/>
    </source>
</evidence>
<keyword evidence="1" id="KW-0732">Signal</keyword>
<dbReference type="Proteomes" id="UP000515369">
    <property type="component" value="Chromosome"/>
</dbReference>
<dbReference type="RefSeq" id="WP_182462384.1">
    <property type="nucleotide sequence ID" value="NZ_CP059732.1"/>
</dbReference>